<name>A0A0K9GS62_9BACI</name>
<evidence type="ECO:0000313" key="3">
    <source>
        <dbReference type="Proteomes" id="UP000037146"/>
    </source>
</evidence>
<evidence type="ECO:0000256" key="1">
    <source>
        <dbReference type="SAM" id="MobiDB-lite"/>
    </source>
</evidence>
<feature type="compositionally biased region" description="Basic and acidic residues" evidence="1">
    <location>
        <begin position="19"/>
        <end position="31"/>
    </location>
</feature>
<sequence length="192" mass="21947">MSDEKDSKPLFYIVQPKITEPERPEMQEVYRTKTKKKKGNDHNKGSEEVLTAENEEEHTKKEAEEAKEAKLDQIKREFGVYDALGEIKTELDSIQKIKNNLHEPEGNVRVISGANQENQVQEQQKDSPEVKKMRSVLTDLIKKDPKPFCEASIGGQTVRFQVISKRNDIIKIKVGSHIQSIPLHDLSDLTIL</sequence>
<feature type="region of interest" description="Disordered" evidence="1">
    <location>
        <begin position="17"/>
        <end position="67"/>
    </location>
</feature>
<dbReference type="Proteomes" id="UP000037146">
    <property type="component" value="Unassembled WGS sequence"/>
</dbReference>
<reference evidence="3" key="1">
    <citation type="submission" date="2015-07" db="EMBL/GenBank/DDBJ databases">
        <title>Genome sequencing project for genomic taxonomy and phylogenomics of Bacillus-like bacteria.</title>
        <authorList>
            <person name="Liu B."/>
            <person name="Wang J."/>
            <person name="Zhu Y."/>
            <person name="Liu G."/>
            <person name="Chen Q."/>
            <person name="Chen Z."/>
            <person name="Lan J."/>
            <person name="Che J."/>
            <person name="Ge C."/>
            <person name="Shi H."/>
            <person name="Pan Z."/>
            <person name="Liu X."/>
        </authorList>
    </citation>
    <scope>NUCLEOTIDE SEQUENCE [LARGE SCALE GENOMIC DNA]</scope>
    <source>
        <strain evidence="3">FJAT-27997</strain>
    </source>
</reference>
<dbReference type="RefSeq" id="WP_049680444.1">
    <property type="nucleotide sequence ID" value="NZ_LFZW01000001.1"/>
</dbReference>
<organism evidence="2 3">
    <name type="scientific">Peribacillus loiseleuriae</name>
    <dbReference type="NCBI Taxonomy" id="1679170"/>
    <lineage>
        <taxon>Bacteria</taxon>
        <taxon>Bacillati</taxon>
        <taxon>Bacillota</taxon>
        <taxon>Bacilli</taxon>
        <taxon>Bacillales</taxon>
        <taxon>Bacillaceae</taxon>
        <taxon>Peribacillus</taxon>
    </lineage>
</organism>
<dbReference type="PATRIC" id="fig|1679170.3.peg.1267"/>
<accession>A0A0K9GS62</accession>
<gene>
    <name evidence="2" type="ORF">AC625_05925</name>
</gene>
<protein>
    <submittedName>
        <fullName evidence="2">Uncharacterized protein</fullName>
    </submittedName>
</protein>
<feature type="compositionally biased region" description="Basic and acidic residues" evidence="1">
    <location>
        <begin position="57"/>
        <end position="67"/>
    </location>
</feature>
<dbReference type="OrthoDB" id="2867061at2"/>
<proteinExistence type="predicted"/>
<comment type="caution">
    <text evidence="2">The sequence shown here is derived from an EMBL/GenBank/DDBJ whole genome shotgun (WGS) entry which is preliminary data.</text>
</comment>
<dbReference type="EMBL" id="LFZW01000001">
    <property type="protein sequence ID" value="KMY49112.1"/>
    <property type="molecule type" value="Genomic_DNA"/>
</dbReference>
<evidence type="ECO:0000313" key="2">
    <source>
        <dbReference type="EMBL" id="KMY49112.1"/>
    </source>
</evidence>
<dbReference type="STRING" id="1679170.AC625_05925"/>
<dbReference type="AlphaFoldDB" id="A0A0K9GS62"/>
<keyword evidence="3" id="KW-1185">Reference proteome</keyword>